<protein>
    <submittedName>
        <fullName evidence="2">Variant erythrocyte surface antigen-1 family protein</fullName>
    </submittedName>
</protein>
<keyword evidence="1" id="KW-0472">Membrane</keyword>
<reference evidence="2" key="2">
    <citation type="submission" date="2021-05" db="EMBL/GenBank/DDBJ databases">
        <authorList>
            <person name="Pain A."/>
        </authorList>
    </citation>
    <scope>NUCLEOTIDE SEQUENCE</scope>
    <source>
        <strain evidence="2">1802A</strain>
    </source>
</reference>
<gene>
    <name evidence="2" type="ORF">X943_003890</name>
</gene>
<reference evidence="2" key="1">
    <citation type="journal article" date="2014" name="Nucleic Acids Res.">
        <title>The evolutionary dynamics of variant antigen genes in Babesia reveal a history of genomic innovation underlying host-parasite interaction.</title>
        <authorList>
            <person name="Jackson A.P."/>
            <person name="Otto T.D."/>
            <person name="Darby A."/>
            <person name="Ramaprasad A."/>
            <person name="Xia D."/>
            <person name="Echaide I.E."/>
            <person name="Farber M."/>
            <person name="Gahlot S."/>
            <person name="Gamble J."/>
            <person name="Gupta D."/>
            <person name="Gupta Y."/>
            <person name="Jackson L."/>
            <person name="Malandrin L."/>
            <person name="Malas T.B."/>
            <person name="Moussa E."/>
            <person name="Nair M."/>
            <person name="Reid A.J."/>
            <person name="Sanders M."/>
            <person name="Sharma J."/>
            <person name="Tracey A."/>
            <person name="Quail M.A."/>
            <person name="Weir W."/>
            <person name="Wastling J.M."/>
            <person name="Hall N."/>
            <person name="Willadsen P."/>
            <person name="Lingelbach K."/>
            <person name="Shiels B."/>
            <person name="Tait A."/>
            <person name="Berriman M."/>
            <person name="Allred D.R."/>
            <person name="Pain A."/>
        </authorList>
    </citation>
    <scope>NUCLEOTIDE SEQUENCE</scope>
    <source>
        <strain evidence="2">1802A</strain>
    </source>
</reference>
<dbReference type="InterPro" id="IPR024751">
    <property type="entry name" value="VESA1"/>
</dbReference>
<sequence>MIVSLSVLRTLRSVLTGSSEPPGRIMVCYMYYTYVFVGINNDNIDKLKSALEAELNGSDLTDLNAELDALAEGLKSFIGYGSNGSLTGKGIGKNGYSSSYDSSNATWENLCKNCQCKSNSSCSKCSCGSSVSSVCSNPSKCCENCDVRKAAKIFLGFLPSLYYALKYLNDRCNGGWNTLKINDHDKPLRHFLRGMGFDLEKLNEKKKGQEIFGLLSSLFTSSNGPLEKLYEKSKKYFTSRSLVPSSDSPSDSKPETVRSILLWLSGLPFIPGFKDLLDHCKGLCSDIKDSKNSVNPENFETSLFNSCFLSPFVLAAIQRPGASNPLFIYDSLINKEKFFYPSDPSKLFEAFCDFVRKIYIPLNFLQYQCGRPSDQAGWKDCAFGQSCAEKFKSSPASSKSLSPSGSSCCKSSAPHGYLCTSSGTSNVHEHCMNGNQCIGLGTCDGKAHSSGNCKPCPHHLMRFLIDGSENSKNLKNLESPFQPPEDFPKMGFKAESLPTPGRNGRDLYDVLNSFCGSKTSPLTKLFDFSLFVAMRPPETLIELIAFFLQFRLNLWKGPLKTEFSQYASMEPGTPDGSALKTAIEKLDDFSGHRGSHSADLQSLYACDGPSNSSPTCGRYLFPLNNINGVFTKEFCAVYLSWVCHLGLKLHAMFQKFHEEAKGNFSCCLESSGKQCEKIVHCPCALPFLYTYGFTFYQPERLNCHGHEKHTGGSPECILKSCKNFLDQLDSVLASGSPLDLLIKQIERFLWSIRLPFFLFVLAFWAFVISYFIYVHLYHLDVLEQNSHDHPAWSFK</sequence>
<keyword evidence="1" id="KW-1133">Transmembrane helix</keyword>
<name>A0AAD9G5H6_BABDI</name>
<evidence type="ECO:0000256" key="1">
    <source>
        <dbReference type="SAM" id="Phobius"/>
    </source>
</evidence>
<evidence type="ECO:0000313" key="3">
    <source>
        <dbReference type="Proteomes" id="UP001195914"/>
    </source>
</evidence>
<feature type="non-terminal residue" evidence="2">
    <location>
        <position position="795"/>
    </location>
</feature>
<accession>A0AAD9G5H6</accession>
<dbReference type="Proteomes" id="UP001195914">
    <property type="component" value="Unassembled WGS sequence"/>
</dbReference>
<keyword evidence="1" id="KW-0812">Transmembrane</keyword>
<proteinExistence type="predicted"/>
<keyword evidence="3" id="KW-1185">Reference proteome</keyword>
<dbReference type="EMBL" id="JAHBMH010000075">
    <property type="protein sequence ID" value="KAK1932194.1"/>
    <property type="molecule type" value="Genomic_DNA"/>
</dbReference>
<feature type="transmembrane region" description="Helical" evidence="1">
    <location>
        <begin position="754"/>
        <end position="776"/>
    </location>
</feature>
<dbReference type="AlphaFoldDB" id="A0AAD9G5H6"/>
<dbReference type="Pfam" id="PF12785">
    <property type="entry name" value="VESA1_N"/>
    <property type="match status" value="1"/>
</dbReference>
<evidence type="ECO:0000313" key="2">
    <source>
        <dbReference type="EMBL" id="KAK1932194.1"/>
    </source>
</evidence>
<organism evidence="2 3">
    <name type="scientific">Babesia divergens</name>
    <dbReference type="NCBI Taxonomy" id="32595"/>
    <lineage>
        <taxon>Eukaryota</taxon>
        <taxon>Sar</taxon>
        <taxon>Alveolata</taxon>
        <taxon>Apicomplexa</taxon>
        <taxon>Aconoidasida</taxon>
        <taxon>Piroplasmida</taxon>
        <taxon>Babesiidae</taxon>
        <taxon>Babesia</taxon>
    </lineage>
</organism>
<comment type="caution">
    <text evidence="2">The sequence shown here is derived from an EMBL/GenBank/DDBJ whole genome shotgun (WGS) entry which is preliminary data.</text>
</comment>